<organism evidence="1 2">
    <name type="scientific">Pararhizobium capsulatum DSM 1112</name>
    <dbReference type="NCBI Taxonomy" id="1121113"/>
    <lineage>
        <taxon>Bacteria</taxon>
        <taxon>Pseudomonadati</taxon>
        <taxon>Pseudomonadota</taxon>
        <taxon>Alphaproteobacteria</taxon>
        <taxon>Hyphomicrobiales</taxon>
        <taxon>Rhizobiaceae</taxon>
        <taxon>Rhizobium/Agrobacterium group</taxon>
        <taxon>Pararhizobium</taxon>
    </lineage>
</organism>
<sequence>MLRAIGRALMSALSGLWKNTLGVVNWCEQLLRWPFSVIVGNGGRAMPTPGYKPDVSSTQLLEEFDEARARRAAVHTLDRDGVDTVLSYTRTTPAGRATFDLGPVKEDLRTALLDMSDLELDALGRAGLSAIRKFVDGKPHGVFGVRAFTPGQPIKAVVPERTEPKTVQERMLWRVRARAEKAGLQFQMPR</sequence>
<gene>
    <name evidence="1" type="ORF">QO002_001107</name>
</gene>
<keyword evidence="2" id="KW-1185">Reference proteome</keyword>
<dbReference type="Proteomes" id="UP001230207">
    <property type="component" value="Unassembled WGS sequence"/>
</dbReference>
<name>A0ABU0BMK9_9HYPH</name>
<dbReference type="RefSeq" id="WP_307227473.1">
    <property type="nucleotide sequence ID" value="NZ_JAUSVF010000001.1"/>
</dbReference>
<evidence type="ECO:0000313" key="1">
    <source>
        <dbReference type="EMBL" id="MDQ0318969.1"/>
    </source>
</evidence>
<evidence type="ECO:0000313" key="2">
    <source>
        <dbReference type="Proteomes" id="UP001230207"/>
    </source>
</evidence>
<reference evidence="1 2" key="1">
    <citation type="submission" date="2023-07" db="EMBL/GenBank/DDBJ databases">
        <title>Genomic Encyclopedia of Type Strains, Phase IV (KMG-IV): sequencing the most valuable type-strain genomes for metagenomic binning, comparative biology and taxonomic classification.</title>
        <authorList>
            <person name="Goeker M."/>
        </authorList>
    </citation>
    <scope>NUCLEOTIDE SEQUENCE [LARGE SCALE GENOMIC DNA]</scope>
    <source>
        <strain evidence="1 2">DSM 1112</strain>
    </source>
</reference>
<accession>A0ABU0BMK9</accession>
<protein>
    <submittedName>
        <fullName evidence="1">Uncharacterized protein</fullName>
    </submittedName>
</protein>
<dbReference type="EMBL" id="JAUSVF010000001">
    <property type="protein sequence ID" value="MDQ0318969.1"/>
    <property type="molecule type" value="Genomic_DNA"/>
</dbReference>
<comment type="caution">
    <text evidence="1">The sequence shown here is derived from an EMBL/GenBank/DDBJ whole genome shotgun (WGS) entry which is preliminary data.</text>
</comment>
<proteinExistence type="predicted"/>